<keyword evidence="2" id="KW-1185">Reference proteome</keyword>
<dbReference type="Proteomes" id="UP000269041">
    <property type="component" value="Unassembled WGS sequence"/>
</dbReference>
<proteinExistence type="predicted"/>
<dbReference type="EMBL" id="RSFA01000073">
    <property type="protein sequence ID" value="RSD30291.1"/>
    <property type="molecule type" value="Genomic_DNA"/>
</dbReference>
<comment type="caution">
    <text evidence="1">The sequence shown here is derived from an EMBL/GenBank/DDBJ whole genome shotgun (WGS) entry which is preliminary data.</text>
</comment>
<protein>
    <submittedName>
        <fullName evidence="1">Uncharacterized protein</fullName>
    </submittedName>
</protein>
<reference evidence="1 2" key="1">
    <citation type="submission" date="2018-12" db="EMBL/GenBank/DDBJ databases">
        <title>Genomic taxonomy of the Vibrionaceae family.</title>
        <authorList>
            <person name="Gomez-Gil B."/>
            <person name="Enciso-Ibarra K."/>
        </authorList>
    </citation>
    <scope>NUCLEOTIDE SEQUENCE [LARGE SCALE GENOMIC DNA]</scope>
    <source>
        <strain evidence="1 2">CAIM 594</strain>
    </source>
</reference>
<dbReference type="RefSeq" id="WP_125322467.1">
    <property type="nucleotide sequence ID" value="NZ_AP024890.1"/>
</dbReference>
<organism evidence="1 2">
    <name type="scientific">Vibrio pectenicida</name>
    <dbReference type="NCBI Taxonomy" id="62763"/>
    <lineage>
        <taxon>Bacteria</taxon>
        <taxon>Pseudomonadati</taxon>
        <taxon>Pseudomonadota</taxon>
        <taxon>Gammaproteobacteria</taxon>
        <taxon>Vibrionales</taxon>
        <taxon>Vibrionaceae</taxon>
        <taxon>Vibrio</taxon>
    </lineage>
</organism>
<evidence type="ECO:0000313" key="2">
    <source>
        <dbReference type="Proteomes" id="UP000269041"/>
    </source>
</evidence>
<evidence type="ECO:0000313" key="1">
    <source>
        <dbReference type="EMBL" id="RSD30291.1"/>
    </source>
</evidence>
<dbReference type="AlphaFoldDB" id="A0A427U0X4"/>
<sequence>MRTFNILKKDRDFFLASIGKSHCKIIIDDYSRDLPIGEASLHVEEVSNKYKYYSNEAIFKLTLPLGEQSNIDICTLSSGRKNQFIYKKCLKLGGKWEPILGQWVFSASVENKVRELESIIRSEEQYVEVTFKETVTINNQDLTLYGYPIVLSTNPKSVKTKKGVKLHRGDIAVMGKSTTVIAGTKIRLFVPHAIKEHPDFREDYLCATQVAKKRKPNKRKTYSWE</sequence>
<gene>
    <name evidence="1" type="ORF">EJA03_14575</name>
</gene>
<name>A0A427U0X4_9VIBR</name>
<accession>A0A427U0X4</accession>
<dbReference type="OrthoDB" id="5877270at2"/>